<keyword evidence="2" id="KW-0396">Initiation factor</keyword>
<dbReference type="InterPro" id="IPR019814">
    <property type="entry name" value="Translation_initiation_fac_3_N"/>
</dbReference>
<dbReference type="Gene3D" id="3.10.20.80">
    <property type="entry name" value="Translation initiation factor 3 (IF-3), N-terminal domain"/>
    <property type="match status" value="1"/>
</dbReference>
<accession>A0A835NV08</accession>
<dbReference type="PANTHER" id="PTHR10938">
    <property type="entry name" value="TRANSLATION INITIATION FACTOR IF-3"/>
    <property type="match status" value="1"/>
</dbReference>
<dbReference type="NCBIfam" id="TIGR00168">
    <property type="entry name" value="infC"/>
    <property type="match status" value="1"/>
</dbReference>
<evidence type="ECO:0000313" key="7">
    <source>
        <dbReference type="Proteomes" id="UP000618051"/>
    </source>
</evidence>
<dbReference type="InterPro" id="IPR001288">
    <property type="entry name" value="Translation_initiation_fac_3"/>
</dbReference>
<comment type="similarity">
    <text evidence="1">Belongs to the IF-3 family.</text>
</comment>
<dbReference type="Gene3D" id="3.30.110.10">
    <property type="entry name" value="Translation initiation factor 3 (IF-3), C-terminal domain"/>
    <property type="match status" value="1"/>
</dbReference>
<dbReference type="Pfam" id="PF05198">
    <property type="entry name" value="IF3_N"/>
    <property type="match status" value="1"/>
</dbReference>
<gene>
    <name evidence="6" type="ORF">IHE44_0005470</name>
    <name evidence="5" type="ORF">IHE44_009725</name>
</gene>
<dbReference type="GO" id="GO:0043022">
    <property type="term" value="F:ribosome binding"/>
    <property type="evidence" value="ECO:0007669"/>
    <property type="project" value="TreeGrafter"/>
</dbReference>
<evidence type="ECO:0000259" key="4">
    <source>
        <dbReference type="Pfam" id="PF05198"/>
    </source>
</evidence>
<feature type="domain" description="Translation initiation factor 3 N-terminal" evidence="4">
    <location>
        <begin position="39"/>
        <end position="105"/>
    </location>
</feature>
<reference evidence="5" key="1">
    <citation type="submission" date="2020-10" db="EMBL/GenBank/DDBJ databases">
        <title>Feather gene expression reveals the developmental basis of iridescence in African starlings.</title>
        <authorList>
            <person name="Rubenstein D.R."/>
        </authorList>
    </citation>
    <scope>NUCLEOTIDE SEQUENCE</scope>
    <source>
        <strain evidence="5">SS15</strain>
        <tissue evidence="5">Liver</tissue>
    </source>
</reference>
<dbReference type="SUPFAM" id="SSF55200">
    <property type="entry name" value="Translation initiation factor IF3, C-terminal domain"/>
    <property type="match status" value="1"/>
</dbReference>
<dbReference type="InterPro" id="IPR036788">
    <property type="entry name" value="T_IF-3_C_sf"/>
</dbReference>
<dbReference type="InterPro" id="IPR036787">
    <property type="entry name" value="T_IF-3_N_sf"/>
</dbReference>
<proteinExistence type="inferred from homology"/>
<protein>
    <recommendedName>
        <fullName evidence="4">Translation initiation factor 3 N-terminal domain-containing protein</fullName>
    </recommendedName>
</protein>
<dbReference type="SUPFAM" id="SSF54364">
    <property type="entry name" value="Translation initiation factor IF3, N-terminal domain"/>
    <property type="match status" value="1"/>
</dbReference>
<evidence type="ECO:0000256" key="1">
    <source>
        <dbReference type="ARBA" id="ARBA00005439"/>
    </source>
</evidence>
<dbReference type="GO" id="GO:0070124">
    <property type="term" value="P:mitochondrial translational initiation"/>
    <property type="evidence" value="ECO:0007669"/>
    <property type="project" value="TreeGrafter"/>
</dbReference>
<dbReference type="GO" id="GO:0005739">
    <property type="term" value="C:mitochondrion"/>
    <property type="evidence" value="ECO:0007669"/>
    <property type="project" value="TreeGrafter"/>
</dbReference>
<dbReference type="EMBL" id="JADDUC020000002">
    <property type="protein sequence ID" value="KAI1241960.1"/>
    <property type="molecule type" value="Genomic_DNA"/>
</dbReference>
<dbReference type="AlphaFoldDB" id="A0A835NV08"/>
<name>A0A835NV08_9PASS</name>
<organism evidence="5">
    <name type="scientific">Lamprotornis superbus</name>
    <dbReference type="NCBI Taxonomy" id="245042"/>
    <lineage>
        <taxon>Eukaryota</taxon>
        <taxon>Metazoa</taxon>
        <taxon>Chordata</taxon>
        <taxon>Craniata</taxon>
        <taxon>Vertebrata</taxon>
        <taxon>Euteleostomi</taxon>
        <taxon>Archelosauria</taxon>
        <taxon>Archosauria</taxon>
        <taxon>Dinosauria</taxon>
        <taxon>Saurischia</taxon>
        <taxon>Theropoda</taxon>
        <taxon>Coelurosauria</taxon>
        <taxon>Aves</taxon>
        <taxon>Neognathae</taxon>
        <taxon>Neoaves</taxon>
        <taxon>Telluraves</taxon>
        <taxon>Australaves</taxon>
        <taxon>Passeriformes</taxon>
        <taxon>Sturnidae</taxon>
        <taxon>Lamprotornis</taxon>
    </lineage>
</organism>
<reference evidence="6 7" key="2">
    <citation type="journal article" date="2021" name="J. Hered.">
        <title>Feather Gene Expression Elucidates the Developmental Basis of Plumage Iridescence in African Starlings.</title>
        <authorList>
            <person name="Rubenstein D.R."/>
            <person name="Corvelo A."/>
            <person name="MacManes M.D."/>
            <person name="Maia R."/>
            <person name="Narzisi G."/>
            <person name="Rousaki A."/>
            <person name="Vandenabeele P."/>
            <person name="Shawkey M.D."/>
            <person name="Solomon J."/>
        </authorList>
    </citation>
    <scope>NUCLEOTIDE SEQUENCE [LARGE SCALE GENOMIC DNA]</scope>
    <source>
        <strain evidence="6">SS15</strain>
    </source>
</reference>
<evidence type="ECO:0000256" key="2">
    <source>
        <dbReference type="ARBA" id="ARBA00022540"/>
    </source>
</evidence>
<comment type="caution">
    <text evidence="5">The sequence shown here is derived from an EMBL/GenBank/DDBJ whole genome shotgun (WGS) entry which is preliminary data.</text>
</comment>
<keyword evidence="3" id="KW-0648">Protein biosynthesis</keyword>
<evidence type="ECO:0000313" key="6">
    <source>
        <dbReference type="EMBL" id="KAI1241960.1"/>
    </source>
</evidence>
<dbReference type="Proteomes" id="UP000618051">
    <property type="component" value="Unassembled WGS sequence"/>
</dbReference>
<keyword evidence="7" id="KW-1185">Reference proteome</keyword>
<evidence type="ECO:0000256" key="3">
    <source>
        <dbReference type="ARBA" id="ARBA00022917"/>
    </source>
</evidence>
<reference evidence="6" key="3">
    <citation type="submission" date="2022-01" db="EMBL/GenBank/DDBJ databases">
        <authorList>
            <person name="Rubenstein D.R."/>
        </authorList>
    </citation>
    <scope>NUCLEOTIDE SEQUENCE</scope>
    <source>
        <strain evidence="6">SS15</strain>
        <tissue evidence="6">Liver</tissue>
    </source>
</reference>
<evidence type="ECO:0000313" key="5">
    <source>
        <dbReference type="EMBL" id="KAG0122035.1"/>
    </source>
</evidence>
<sequence>MEQKQTISEGLNKMLIMPFCTDEKSHAQPKSKAAFGSVGRRIPYRILHVINQDGESLGNMHRADALRLMDEHGLKLVLLRENVEPPVYRLMTGQQIHEEQLKRAEKKKSSPKPAIAKNDLETKTKQIAQWIEKRHHVKVTIRQAKGSSTDMFMLFDQILETVSEKATYLSKPKVAREGVSTCVLRHMSDKELKEHQKMEIKKNNTVKKDENKDLKSNELHQSLSEEGQGLIPQCAHSYGSAHDTKGMHALYHRSVLTSFPYEQPRFSLRSKTVGLTRKAFPRCA</sequence>
<dbReference type="EMBL" id="JADDUC010000040">
    <property type="protein sequence ID" value="KAG0122035.1"/>
    <property type="molecule type" value="Genomic_DNA"/>
</dbReference>
<dbReference type="PANTHER" id="PTHR10938:SF0">
    <property type="entry name" value="TRANSLATION INITIATION FACTOR IF-3, MITOCHONDRIAL"/>
    <property type="match status" value="1"/>
</dbReference>
<dbReference type="OrthoDB" id="21573at2759"/>
<dbReference type="GO" id="GO:0032790">
    <property type="term" value="P:ribosome disassembly"/>
    <property type="evidence" value="ECO:0007669"/>
    <property type="project" value="TreeGrafter"/>
</dbReference>
<dbReference type="GO" id="GO:0003743">
    <property type="term" value="F:translation initiation factor activity"/>
    <property type="evidence" value="ECO:0007669"/>
    <property type="project" value="UniProtKB-KW"/>
</dbReference>
<dbReference type="FunFam" id="3.10.20.80:FF:000002">
    <property type="entry name" value="Mitochondrial translational initiation factor 3"/>
    <property type="match status" value="1"/>
</dbReference>